<keyword evidence="1" id="KW-1133">Transmembrane helix</keyword>
<organism evidence="2 3">
    <name type="scientific">Luteimonas salinisoli</name>
    <dbReference type="NCBI Taxonomy" id="2752307"/>
    <lineage>
        <taxon>Bacteria</taxon>
        <taxon>Pseudomonadati</taxon>
        <taxon>Pseudomonadota</taxon>
        <taxon>Gammaproteobacteria</taxon>
        <taxon>Lysobacterales</taxon>
        <taxon>Lysobacteraceae</taxon>
        <taxon>Luteimonas</taxon>
    </lineage>
</organism>
<feature type="transmembrane region" description="Helical" evidence="1">
    <location>
        <begin position="27"/>
        <end position="47"/>
    </location>
</feature>
<feature type="transmembrane region" description="Helical" evidence="1">
    <location>
        <begin position="59"/>
        <end position="80"/>
    </location>
</feature>
<accession>A0A853JHQ3</accession>
<sequence length="164" mass="17594">MKHPECRDRIEQLDRITSRALSMRSRVGHVALLLGALAMSVLLASLLATERALPARTGVSFAVLLAVGLAWVCYALWVLSSRRPLLANHRIVAGRMSVAFTTLFTAGAFGLGLSTGNAALLLSAGLGAAMLVAALALLVRAHRHRAELLARLRTLQQDPEPRRA</sequence>
<gene>
    <name evidence="2" type="ORF">H0E84_17900</name>
</gene>
<proteinExistence type="predicted"/>
<dbReference type="EMBL" id="JACCKA010000091">
    <property type="protein sequence ID" value="NZA28252.1"/>
    <property type="molecule type" value="Genomic_DNA"/>
</dbReference>
<comment type="caution">
    <text evidence="2">The sequence shown here is derived from an EMBL/GenBank/DDBJ whole genome shotgun (WGS) entry which is preliminary data.</text>
</comment>
<evidence type="ECO:0000256" key="1">
    <source>
        <dbReference type="SAM" id="Phobius"/>
    </source>
</evidence>
<dbReference type="AlphaFoldDB" id="A0A853JHQ3"/>
<protein>
    <submittedName>
        <fullName evidence="2">Transmembrane transport protein</fullName>
    </submittedName>
</protein>
<feature type="transmembrane region" description="Helical" evidence="1">
    <location>
        <begin position="92"/>
        <end position="113"/>
    </location>
</feature>
<dbReference type="RefSeq" id="WP_180680010.1">
    <property type="nucleotide sequence ID" value="NZ_JACCKA010000091.1"/>
</dbReference>
<keyword evidence="1 2" id="KW-0812">Transmembrane</keyword>
<keyword evidence="1" id="KW-0472">Membrane</keyword>
<name>A0A853JHQ3_9GAMM</name>
<reference evidence="2 3" key="1">
    <citation type="submission" date="2020-07" db="EMBL/GenBank/DDBJ databases">
        <title>Luteimonas sp. SJ-92.</title>
        <authorList>
            <person name="Huang X.-X."/>
            <person name="Xu L."/>
            <person name="Sun J.-Q."/>
        </authorList>
    </citation>
    <scope>NUCLEOTIDE SEQUENCE [LARGE SCALE GENOMIC DNA]</scope>
    <source>
        <strain evidence="2 3">SJ-92</strain>
    </source>
</reference>
<evidence type="ECO:0000313" key="2">
    <source>
        <dbReference type="EMBL" id="NZA28252.1"/>
    </source>
</evidence>
<keyword evidence="3" id="KW-1185">Reference proteome</keyword>
<evidence type="ECO:0000313" key="3">
    <source>
        <dbReference type="Proteomes" id="UP000578091"/>
    </source>
</evidence>
<dbReference type="Proteomes" id="UP000578091">
    <property type="component" value="Unassembled WGS sequence"/>
</dbReference>
<feature type="transmembrane region" description="Helical" evidence="1">
    <location>
        <begin position="119"/>
        <end position="139"/>
    </location>
</feature>